<dbReference type="AlphaFoldDB" id="A0AAV6Q8U0"/>
<comment type="caution">
    <text evidence="3">The sequence shown here is derived from an EMBL/GenBank/DDBJ whole genome shotgun (WGS) entry which is preliminary data.</text>
</comment>
<name>A0AAV6Q8U0_SOLSE</name>
<feature type="compositionally biased region" description="Basic and acidic residues" evidence="1">
    <location>
        <begin position="166"/>
        <end position="182"/>
    </location>
</feature>
<dbReference type="GO" id="GO:0005634">
    <property type="term" value="C:nucleus"/>
    <property type="evidence" value="ECO:0007669"/>
    <property type="project" value="TreeGrafter"/>
</dbReference>
<feature type="compositionally biased region" description="Basic residues" evidence="1">
    <location>
        <begin position="256"/>
        <end position="265"/>
    </location>
</feature>
<accession>A0AAV6Q8U0</accession>
<dbReference type="InterPro" id="IPR039253">
    <property type="entry name" value="APLF"/>
</dbReference>
<reference evidence="3 4" key="1">
    <citation type="journal article" date="2021" name="Sci. Rep.">
        <title>Chromosome anchoring in Senegalese sole (Solea senegalensis) reveals sex-associated markers and genome rearrangements in flatfish.</title>
        <authorList>
            <person name="Guerrero-Cozar I."/>
            <person name="Gomez-Garrido J."/>
            <person name="Berbel C."/>
            <person name="Martinez-Blanch J.F."/>
            <person name="Alioto T."/>
            <person name="Claros M.G."/>
            <person name="Gagnaire P.A."/>
            <person name="Manchado M."/>
        </authorList>
    </citation>
    <scope>NUCLEOTIDE SEQUENCE [LARGE SCALE GENOMIC DNA]</scope>
    <source>
        <strain evidence="3">Sse05_10M</strain>
    </source>
</reference>
<keyword evidence="4" id="KW-1185">Reference proteome</keyword>
<dbReference type="GO" id="GO:0006302">
    <property type="term" value="P:double-strand break repair"/>
    <property type="evidence" value="ECO:0007669"/>
    <property type="project" value="InterPro"/>
</dbReference>
<dbReference type="Pfam" id="PF10283">
    <property type="entry name" value="zf-CCHH"/>
    <property type="match status" value="2"/>
</dbReference>
<feature type="region of interest" description="Disordered" evidence="1">
    <location>
        <begin position="113"/>
        <end position="196"/>
    </location>
</feature>
<feature type="domain" description="PBZ-type" evidence="2">
    <location>
        <begin position="353"/>
        <end position="376"/>
    </location>
</feature>
<feature type="compositionally biased region" description="Basic residues" evidence="1">
    <location>
        <begin position="366"/>
        <end position="378"/>
    </location>
</feature>
<dbReference type="InterPro" id="IPR019406">
    <property type="entry name" value="APLF_PBZ"/>
</dbReference>
<evidence type="ECO:0000313" key="4">
    <source>
        <dbReference type="Proteomes" id="UP000693946"/>
    </source>
</evidence>
<evidence type="ECO:0000256" key="1">
    <source>
        <dbReference type="SAM" id="MobiDB-lite"/>
    </source>
</evidence>
<sequence>MFGFQLVPVDGGAPVHVPPGDTVLGRGPLLTVSDRRISRHHAVLQNLDGKLRLKPFECLNPQTHLNPCFIQSSLTDDPRPLVKDLWWPLHNGDVFSLLPGQFVYRVAEVGGASNRDGHKEKQEEEELSHSPEPDEEPNRPIRTNCGQTPPHEESPGLSEEEEEEPSPNRHLKEDKSVRVEVKDDNDEGDDGGGASSVMRTRVLPVWMMAVVATPHGSFPKPKVVSVKRSTASKQATPPAADSPVEVELSEEEEQRPRKKRRRRKVRDISDEEEKTEATPTAAIDSASTTMRASDSEPEDNRKSSVPTPSKRQLRTPCPYGRDCYRKNPVHFQECSHPEDTDYEDEEQGTELDRPECPYGTDCYRKNPLHRKEFRHTRTAARTTRTAPKKSPAHDEDEDEDDSFIDDGSEDAGDDSDYVPPDSEDSGREDIHRLQKEAKMFLHGRK</sequence>
<gene>
    <name evidence="3" type="ORF">JOB18_024149</name>
</gene>
<evidence type="ECO:0000259" key="2">
    <source>
        <dbReference type="Pfam" id="PF10283"/>
    </source>
</evidence>
<feature type="domain" description="PBZ-type" evidence="2">
    <location>
        <begin position="314"/>
        <end position="339"/>
    </location>
</feature>
<dbReference type="GO" id="GO:0008408">
    <property type="term" value="F:3'-5' exonuclease activity"/>
    <property type="evidence" value="ECO:0007669"/>
    <property type="project" value="InterPro"/>
</dbReference>
<dbReference type="GO" id="GO:0003906">
    <property type="term" value="F:DNA-(apurinic or apyrimidinic site) endonuclease activity"/>
    <property type="evidence" value="ECO:0007669"/>
    <property type="project" value="InterPro"/>
</dbReference>
<dbReference type="EMBL" id="JAGKHQ010000018">
    <property type="protein sequence ID" value="KAG7486058.1"/>
    <property type="molecule type" value="Genomic_DNA"/>
</dbReference>
<evidence type="ECO:0000313" key="3">
    <source>
        <dbReference type="EMBL" id="KAG7486058.1"/>
    </source>
</evidence>
<dbReference type="Proteomes" id="UP000693946">
    <property type="component" value="Linkage Group LG6"/>
</dbReference>
<feature type="compositionally biased region" description="Basic and acidic residues" evidence="1">
    <location>
        <begin position="115"/>
        <end position="139"/>
    </location>
</feature>
<feature type="region of interest" description="Disordered" evidence="1">
    <location>
        <begin position="214"/>
        <end position="432"/>
    </location>
</feature>
<dbReference type="PANTHER" id="PTHR21315">
    <property type="entry name" value="APRATAXIN AND PNK-LIKE FACTOR-RELATED"/>
    <property type="match status" value="1"/>
</dbReference>
<feature type="compositionally biased region" description="Acidic residues" evidence="1">
    <location>
        <begin position="340"/>
        <end position="349"/>
    </location>
</feature>
<organism evidence="3 4">
    <name type="scientific">Solea senegalensis</name>
    <name type="common">Senegalese sole</name>
    <dbReference type="NCBI Taxonomy" id="28829"/>
    <lineage>
        <taxon>Eukaryota</taxon>
        <taxon>Metazoa</taxon>
        <taxon>Chordata</taxon>
        <taxon>Craniata</taxon>
        <taxon>Vertebrata</taxon>
        <taxon>Euteleostomi</taxon>
        <taxon>Actinopterygii</taxon>
        <taxon>Neopterygii</taxon>
        <taxon>Teleostei</taxon>
        <taxon>Neoteleostei</taxon>
        <taxon>Acanthomorphata</taxon>
        <taxon>Carangaria</taxon>
        <taxon>Pleuronectiformes</taxon>
        <taxon>Pleuronectoidei</taxon>
        <taxon>Soleidae</taxon>
        <taxon>Solea</taxon>
    </lineage>
</organism>
<proteinExistence type="predicted"/>
<protein>
    <submittedName>
        <fullName evidence="3">Aprataxin and PNK-like factor</fullName>
    </submittedName>
</protein>
<dbReference type="GO" id="GO:0035861">
    <property type="term" value="C:site of double-strand break"/>
    <property type="evidence" value="ECO:0007669"/>
    <property type="project" value="TreeGrafter"/>
</dbReference>
<dbReference type="PANTHER" id="PTHR21315:SF2">
    <property type="entry name" value="APRATAXIN AND PNK-LIKE FACTOR"/>
    <property type="match status" value="1"/>
</dbReference>
<feature type="compositionally biased region" description="Acidic residues" evidence="1">
    <location>
        <begin position="394"/>
        <end position="416"/>
    </location>
</feature>